<evidence type="ECO:0000313" key="2">
    <source>
        <dbReference type="EMBL" id="RDX55638.1"/>
    </source>
</evidence>
<reference evidence="2 3" key="1">
    <citation type="journal article" date="2018" name="Biotechnol. Biofuels">
        <title>Integrative visual omics of the white-rot fungus Polyporus brumalis exposes the biotechnological potential of its oxidative enzymes for delignifying raw plant biomass.</title>
        <authorList>
            <person name="Miyauchi S."/>
            <person name="Rancon A."/>
            <person name="Drula E."/>
            <person name="Hage H."/>
            <person name="Chaduli D."/>
            <person name="Favel A."/>
            <person name="Grisel S."/>
            <person name="Henrissat B."/>
            <person name="Herpoel-Gimbert I."/>
            <person name="Ruiz-Duenas F.J."/>
            <person name="Chevret D."/>
            <person name="Hainaut M."/>
            <person name="Lin J."/>
            <person name="Wang M."/>
            <person name="Pangilinan J."/>
            <person name="Lipzen A."/>
            <person name="Lesage-Meessen L."/>
            <person name="Navarro D."/>
            <person name="Riley R."/>
            <person name="Grigoriev I.V."/>
            <person name="Zhou S."/>
            <person name="Raouche S."/>
            <person name="Rosso M.N."/>
        </authorList>
    </citation>
    <scope>NUCLEOTIDE SEQUENCE [LARGE SCALE GENOMIC DNA]</scope>
    <source>
        <strain evidence="2 3">BRFM 1820</strain>
    </source>
</reference>
<feature type="region of interest" description="Disordered" evidence="1">
    <location>
        <begin position="758"/>
        <end position="779"/>
    </location>
</feature>
<feature type="region of interest" description="Disordered" evidence="1">
    <location>
        <begin position="791"/>
        <end position="816"/>
    </location>
</feature>
<accession>A0A371DT22</accession>
<feature type="compositionally biased region" description="Polar residues" evidence="1">
    <location>
        <begin position="116"/>
        <end position="130"/>
    </location>
</feature>
<dbReference type="AlphaFoldDB" id="A0A371DT22"/>
<evidence type="ECO:0000313" key="3">
    <source>
        <dbReference type="Proteomes" id="UP000256964"/>
    </source>
</evidence>
<sequence>MADHNELPPPAPATTSPHPLDDFLIPSPVPTPSNAEPLPPSVDNHAAIPFPNQLQNVNGEVPRDGPRSSPDTQSFTPAGNPLPPTAMGNTFSTQPTTNDAGSLSPTPAHAAKMSVFSFNQNQTMGPQQFQWPPALHPSGRLDTDKPPRKRQRSLSSPSPPRPLIANDYPARAHPGTVLMTGPEGTTLSDSLYGPQTANATTEVKRRKGPPPLVSSEEYNDRVQWRAAYLFKKSEGIDTFNYSSLTGVEPGVPADPNAPTPDRTAIPDAATYRPAHLRSRSDAVQYGTPRGMENAPLDNNVSPPRNVRGPSTREPLLPGAYINEPDRLKPPGNPLFTYPEPQGYYEQDNLPPQWTATQAMCATQQSPTHPLRRLIKSPALDPEKRLFRTDHYNNIDKYPELNPNRPAPYLEVARTRAQFAQELIPTTLLPAPPKPENLFLPTTMQAVSSVNARPSMDPDSLMPVPPDGGPAIHTDNAWGRFRGLSKTKAEYILSLPKDKTVVFNVWGSRGDISTIYEEATYMITAFLRGRSTFKLIPPEGEWGRKAAAPNALNAASLWCIVDLSANDATALVNQFCLSKQELTIFCYRPVLENPHFLLRAGNFVSKNRDLIKETLQAAFMEPGMRMRTTTLLQQNPNYTGLDQDQAFFKFLTTIELDFKEVRMGSPPRDETVVTIFCDPPSNNPDRWLQWARPFRTIRFQHPEFLNSATVLPPIRCAGCHSVDHYIDQCAWPELAEWRAPVPNTASAAPPSDWNVFQRFGPASPRASTSTSRGNDNRRSALPFGFGKGFGFGGGGGNGRSTPNNNSNGNSRGSGGGFNMFFGRNAGV</sequence>
<keyword evidence="3" id="KW-1185">Reference proteome</keyword>
<dbReference type="Proteomes" id="UP000256964">
    <property type="component" value="Unassembled WGS sequence"/>
</dbReference>
<organism evidence="2 3">
    <name type="scientific">Lentinus brumalis</name>
    <dbReference type="NCBI Taxonomy" id="2498619"/>
    <lineage>
        <taxon>Eukaryota</taxon>
        <taxon>Fungi</taxon>
        <taxon>Dikarya</taxon>
        <taxon>Basidiomycota</taxon>
        <taxon>Agaricomycotina</taxon>
        <taxon>Agaricomycetes</taxon>
        <taxon>Polyporales</taxon>
        <taxon>Polyporaceae</taxon>
        <taxon>Lentinus</taxon>
    </lineage>
</organism>
<name>A0A371DT22_9APHY</name>
<feature type="compositionally biased region" description="Polar residues" evidence="1">
    <location>
        <begin position="87"/>
        <end position="105"/>
    </location>
</feature>
<feature type="compositionally biased region" description="Polar residues" evidence="1">
    <location>
        <begin position="186"/>
        <end position="201"/>
    </location>
</feature>
<feature type="region of interest" description="Disordered" evidence="1">
    <location>
        <begin position="285"/>
        <end position="330"/>
    </location>
</feature>
<feature type="compositionally biased region" description="Low complexity" evidence="1">
    <location>
        <begin position="798"/>
        <end position="809"/>
    </location>
</feature>
<protein>
    <submittedName>
        <fullName evidence="2">Uncharacterized protein</fullName>
    </submittedName>
</protein>
<gene>
    <name evidence="2" type="ORF">OH76DRAFT_1478267</name>
</gene>
<feature type="region of interest" description="Disordered" evidence="1">
    <location>
        <begin position="1"/>
        <end position="173"/>
    </location>
</feature>
<dbReference type="OrthoDB" id="10502664at2759"/>
<feature type="region of interest" description="Disordered" evidence="1">
    <location>
        <begin position="186"/>
        <end position="215"/>
    </location>
</feature>
<evidence type="ECO:0000256" key="1">
    <source>
        <dbReference type="SAM" id="MobiDB-lite"/>
    </source>
</evidence>
<dbReference type="EMBL" id="KZ857382">
    <property type="protein sequence ID" value="RDX55638.1"/>
    <property type="molecule type" value="Genomic_DNA"/>
</dbReference>
<proteinExistence type="predicted"/>